<protein>
    <submittedName>
        <fullName evidence="1">Uncharacterized protein</fullName>
    </submittedName>
</protein>
<dbReference type="EMBL" id="JACWMW010000002">
    <property type="protein sequence ID" value="MBD1386267.1"/>
    <property type="molecule type" value="Genomic_DNA"/>
</dbReference>
<keyword evidence="2" id="KW-1185">Reference proteome</keyword>
<evidence type="ECO:0000313" key="1">
    <source>
        <dbReference type="EMBL" id="MBD1386267.1"/>
    </source>
</evidence>
<accession>A0ABR7X8W0</accession>
<dbReference type="RefSeq" id="WP_191176080.1">
    <property type="nucleotide sequence ID" value="NZ_JACWMW010000002.1"/>
</dbReference>
<sequence>MDTLKINIINPKALKLLNDLADMNLISIQDSPKNNFTKLLNALRSKNDSAPSLDEITKEVEAVRAKRYAK</sequence>
<gene>
    <name evidence="1" type="ORF">IDJ75_13355</name>
</gene>
<proteinExistence type="predicted"/>
<reference evidence="1 2" key="1">
    <citation type="submission" date="2020-09" db="EMBL/GenBank/DDBJ databases">
        <title>Novel species of Mucilaginibacter isolated from a glacier on the Tibetan Plateau.</title>
        <authorList>
            <person name="Liu Q."/>
            <person name="Xin Y.-H."/>
        </authorList>
    </citation>
    <scope>NUCLEOTIDE SEQUENCE [LARGE SCALE GENOMIC DNA]</scope>
    <source>
        <strain evidence="1 2">CGMCC 1.13878</strain>
    </source>
</reference>
<evidence type="ECO:0000313" key="2">
    <source>
        <dbReference type="Proteomes" id="UP000618754"/>
    </source>
</evidence>
<organism evidence="1 2">
    <name type="scientific">Mucilaginibacter rigui</name>
    <dbReference type="NCBI Taxonomy" id="534635"/>
    <lineage>
        <taxon>Bacteria</taxon>
        <taxon>Pseudomonadati</taxon>
        <taxon>Bacteroidota</taxon>
        <taxon>Sphingobacteriia</taxon>
        <taxon>Sphingobacteriales</taxon>
        <taxon>Sphingobacteriaceae</taxon>
        <taxon>Mucilaginibacter</taxon>
    </lineage>
</organism>
<name>A0ABR7X8W0_9SPHI</name>
<comment type="caution">
    <text evidence="1">The sequence shown here is derived from an EMBL/GenBank/DDBJ whole genome shotgun (WGS) entry which is preliminary data.</text>
</comment>
<dbReference type="Proteomes" id="UP000618754">
    <property type="component" value="Unassembled WGS sequence"/>
</dbReference>